<gene>
    <name evidence="7" type="ORF">FPE01S_02_04820</name>
</gene>
<evidence type="ECO:0000256" key="2">
    <source>
        <dbReference type="ARBA" id="ARBA00023015"/>
    </source>
</evidence>
<dbReference type="InterPro" id="IPR037923">
    <property type="entry name" value="HTH-like"/>
</dbReference>
<evidence type="ECO:0000256" key="3">
    <source>
        <dbReference type="ARBA" id="ARBA00023125"/>
    </source>
</evidence>
<keyword evidence="3" id="KW-0238">DNA-binding</keyword>
<keyword evidence="8" id="KW-1185">Reference proteome</keyword>
<evidence type="ECO:0000313" key="8">
    <source>
        <dbReference type="Proteomes" id="UP000033121"/>
    </source>
</evidence>
<dbReference type="Gene3D" id="1.10.10.60">
    <property type="entry name" value="Homeodomain-like"/>
    <property type="match status" value="2"/>
</dbReference>
<dbReference type="SUPFAM" id="SSF51215">
    <property type="entry name" value="Regulatory protein AraC"/>
    <property type="match status" value="1"/>
</dbReference>
<comment type="caution">
    <text evidence="7">The sequence shown here is derived from an EMBL/GenBank/DDBJ whole genome shotgun (WGS) entry which is preliminary data.</text>
</comment>
<dbReference type="GO" id="GO:0043565">
    <property type="term" value="F:sequence-specific DNA binding"/>
    <property type="evidence" value="ECO:0007669"/>
    <property type="project" value="InterPro"/>
</dbReference>
<dbReference type="PROSITE" id="PS00041">
    <property type="entry name" value="HTH_ARAC_FAMILY_1"/>
    <property type="match status" value="1"/>
</dbReference>
<dbReference type="Proteomes" id="UP000033121">
    <property type="component" value="Unassembled WGS sequence"/>
</dbReference>
<accession>A0A0E9N058</accession>
<dbReference type="InterPro" id="IPR009057">
    <property type="entry name" value="Homeodomain-like_sf"/>
</dbReference>
<dbReference type="Gene3D" id="2.60.120.10">
    <property type="entry name" value="Jelly Rolls"/>
    <property type="match status" value="1"/>
</dbReference>
<dbReference type="InterPro" id="IPR018060">
    <property type="entry name" value="HTH_AraC"/>
</dbReference>
<dbReference type="STRING" id="1220578.FPE01S_02_04820"/>
<evidence type="ECO:0000256" key="4">
    <source>
        <dbReference type="ARBA" id="ARBA00023159"/>
    </source>
</evidence>
<sequence>MHFRKTGQFYGVTSKTLRLQEMTLTDTEYTEPKVDWHYHENAYFTFILEGKVLEGNKKETYHCGAGDLLFHHWQEPHFNIKPAGFTRGFHLELRPGWFRQFDLPENLLEGSHKLIHPHHRLLFYRLFAAFRQYADQPAVLDSLLVDLFADLGRTPVVKGSDFPRWVLHLEQLLFDEPESRHWRLNELAAATAVHPVHLSRAFPSYFGHRLSDVLQAMKLHQAMRLLSDDRHNLAAIAAECGFADQSHFIRAFRKSQGMTPLAYRRLLR</sequence>
<feature type="domain" description="HTH araC/xylS-type" evidence="6">
    <location>
        <begin position="167"/>
        <end position="266"/>
    </location>
</feature>
<name>A0A0E9N058_9BACT</name>
<dbReference type="SMART" id="SM00342">
    <property type="entry name" value="HTH_ARAC"/>
    <property type="match status" value="1"/>
</dbReference>
<evidence type="ECO:0000256" key="5">
    <source>
        <dbReference type="ARBA" id="ARBA00023163"/>
    </source>
</evidence>
<dbReference type="PRINTS" id="PR00032">
    <property type="entry name" value="HTHARAC"/>
</dbReference>
<dbReference type="InterPro" id="IPR020449">
    <property type="entry name" value="Tscrpt_reg_AraC-type_HTH"/>
</dbReference>
<dbReference type="InterPro" id="IPR018062">
    <property type="entry name" value="HTH_AraC-typ_CS"/>
</dbReference>
<dbReference type="InterPro" id="IPR050204">
    <property type="entry name" value="AraC_XylS_family_regulators"/>
</dbReference>
<reference evidence="7 8" key="1">
    <citation type="submission" date="2015-04" db="EMBL/GenBank/DDBJ databases">
        <title>Whole genome shotgun sequence of Flavihumibacter petaseus NBRC 106054.</title>
        <authorList>
            <person name="Miyazawa S."/>
            <person name="Hosoyama A."/>
            <person name="Hashimoto M."/>
            <person name="Noguchi M."/>
            <person name="Tsuchikane K."/>
            <person name="Ohji S."/>
            <person name="Yamazoe A."/>
            <person name="Ichikawa N."/>
            <person name="Kimura A."/>
            <person name="Fujita N."/>
        </authorList>
    </citation>
    <scope>NUCLEOTIDE SEQUENCE [LARGE SCALE GENOMIC DNA]</scope>
    <source>
        <strain evidence="7 8">NBRC 106054</strain>
    </source>
</reference>
<dbReference type="PANTHER" id="PTHR46796">
    <property type="entry name" value="HTH-TYPE TRANSCRIPTIONAL ACTIVATOR RHAS-RELATED"/>
    <property type="match status" value="1"/>
</dbReference>
<dbReference type="RefSeq" id="WP_046369264.1">
    <property type="nucleotide sequence ID" value="NZ_BBWV01000002.1"/>
</dbReference>
<organism evidence="7 8">
    <name type="scientific">Flavihumibacter petaseus NBRC 106054</name>
    <dbReference type="NCBI Taxonomy" id="1220578"/>
    <lineage>
        <taxon>Bacteria</taxon>
        <taxon>Pseudomonadati</taxon>
        <taxon>Bacteroidota</taxon>
        <taxon>Chitinophagia</taxon>
        <taxon>Chitinophagales</taxon>
        <taxon>Chitinophagaceae</taxon>
        <taxon>Flavihumibacter</taxon>
    </lineage>
</organism>
<dbReference type="Pfam" id="PF12833">
    <property type="entry name" value="HTH_18"/>
    <property type="match status" value="1"/>
</dbReference>
<dbReference type="SUPFAM" id="SSF46689">
    <property type="entry name" value="Homeodomain-like"/>
    <property type="match status" value="1"/>
</dbReference>
<keyword evidence="5" id="KW-0804">Transcription</keyword>
<dbReference type="PANTHER" id="PTHR46796:SF13">
    <property type="entry name" value="HTH-TYPE TRANSCRIPTIONAL ACTIVATOR RHAS"/>
    <property type="match status" value="1"/>
</dbReference>
<keyword evidence="2" id="KW-0805">Transcription regulation</keyword>
<protein>
    <submittedName>
        <fullName evidence="7">Putative AraC family transcriptional regulator</fullName>
    </submittedName>
</protein>
<evidence type="ECO:0000259" key="6">
    <source>
        <dbReference type="PROSITE" id="PS01124"/>
    </source>
</evidence>
<dbReference type="GO" id="GO:0003700">
    <property type="term" value="F:DNA-binding transcription factor activity"/>
    <property type="evidence" value="ECO:0007669"/>
    <property type="project" value="InterPro"/>
</dbReference>
<dbReference type="InterPro" id="IPR014710">
    <property type="entry name" value="RmlC-like_jellyroll"/>
</dbReference>
<proteinExistence type="predicted"/>
<keyword evidence="1" id="KW-0963">Cytoplasm</keyword>
<keyword evidence="4" id="KW-0010">Activator</keyword>
<dbReference type="EMBL" id="BBWV01000002">
    <property type="protein sequence ID" value="GAO43377.1"/>
    <property type="molecule type" value="Genomic_DNA"/>
</dbReference>
<dbReference type="AlphaFoldDB" id="A0A0E9N058"/>
<evidence type="ECO:0000256" key="1">
    <source>
        <dbReference type="ARBA" id="ARBA00022490"/>
    </source>
</evidence>
<evidence type="ECO:0000313" key="7">
    <source>
        <dbReference type="EMBL" id="GAO43377.1"/>
    </source>
</evidence>
<dbReference type="PROSITE" id="PS01124">
    <property type="entry name" value="HTH_ARAC_FAMILY_2"/>
    <property type="match status" value="1"/>
</dbReference>
<dbReference type="OrthoDB" id="511992at2"/>